<dbReference type="SMART" id="SM00858">
    <property type="entry name" value="SAF"/>
    <property type="match status" value="1"/>
</dbReference>
<dbReference type="PANTHER" id="PTHR42966">
    <property type="entry name" value="N-ACETYLNEURAMINATE SYNTHASE"/>
    <property type="match status" value="1"/>
</dbReference>
<organism evidence="2 3">
    <name type="scientific">Treponema parvum</name>
    <dbReference type="NCBI Taxonomy" id="138851"/>
    <lineage>
        <taxon>Bacteria</taxon>
        <taxon>Pseudomonadati</taxon>
        <taxon>Spirochaetota</taxon>
        <taxon>Spirochaetia</taxon>
        <taxon>Spirochaetales</taxon>
        <taxon>Treponemataceae</taxon>
        <taxon>Treponema</taxon>
    </lineage>
</organism>
<dbReference type="Pfam" id="PF08666">
    <property type="entry name" value="SAF"/>
    <property type="match status" value="1"/>
</dbReference>
<dbReference type="CDD" id="cd11615">
    <property type="entry name" value="SAF_NeuB_like"/>
    <property type="match status" value="1"/>
</dbReference>
<dbReference type="Proteomes" id="UP000671995">
    <property type="component" value="Chromosome"/>
</dbReference>
<dbReference type="InterPro" id="IPR036732">
    <property type="entry name" value="AFP_Neu5c_C_sf"/>
</dbReference>
<dbReference type="InterPro" id="IPR013785">
    <property type="entry name" value="Aldolase_TIM"/>
</dbReference>
<name>A0A975EYR3_9SPIR</name>
<dbReference type="PROSITE" id="PS50844">
    <property type="entry name" value="AFP_LIKE"/>
    <property type="match status" value="1"/>
</dbReference>
<dbReference type="Gene3D" id="3.90.1210.10">
    <property type="entry name" value="Antifreeze-like/N-acetylneuraminic acid synthase C-terminal domain"/>
    <property type="match status" value="1"/>
</dbReference>
<dbReference type="InterPro" id="IPR013974">
    <property type="entry name" value="SAF"/>
</dbReference>
<gene>
    <name evidence="2" type="ORF">HRI96_03190</name>
</gene>
<reference evidence="2" key="2">
    <citation type="journal article" date="2021" name="Microbiol. Resour. Announc.">
        <title>Complete Genome Sequences of Three Human Oral Treponema parvum Isolates.</title>
        <authorList>
            <person name="Zeng H."/>
            <person name="Watt R.M."/>
        </authorList>
    </citation>
    <scope>NUCLEOTIDE SEQUENCE</scope>
    <source>
        <strain evidence="2">ATCC 700773</strain>
    </source>
</reference>
<dbReference type="PANTHER" id="PTHR42966:SF1">
    <property type="entry name" value="SIALIC ACID SYNTHASE"/>
    <property type="match status" value="1"/>
</dbReference>
<dbReference type="SUPFAM" id="SSF51269">
    <property type="entry name" value="AFP III-like domain"/>
    <property type="match status" value="1"/>
</dbReference>
<dbReference type="InterPro" id="IPR057736">
    <property type="entry name" value="SAF_PseI/NeuA/NeuB"/>
</dbReference>
<dbReference type="GO" id="GO:0047444">
    <property type="term" value="F:N-acylneuraminate-9-phosphate synthase activity"/>
    <property type="evidence" value="ECO:0007669"/>
    <property type="project" value="TreeGrafter"/>
</dbReference>
<dbReference type="InterPro" id="IPR013132">
    <property type="entry name" value="PseI/NeuA/B-like_N"/>
</dbReference>
<dbReference type="RefSeq" id="WP_210118081.1">
    <property type="nucleotide sequence ID" value="NZ_CP054257.1"/>
</dbReference>
<reference evidence="2" key="1">
    <citation type="submission" date="2020-05" db="EMBL/GenBank/DDBJ databases">
        <authorList>
            <person name="Zeng H."/>
            <person name="Chan Y.K."/>
            <person name="Watt R.M."/>
        </authorList>
    </citation>
    <scope>NUCLEOTIDE SEQUENCE</scope>
    <source>
        <strain evidence="2">ATCC 700773</strain>
    </source>
</reference>
<proteinExistence type="predicted"/>
<dbReference type="Pfam" id="PF03102">
    <property type="entry name" value="NeuB"/>
    <property type="match status" value="1"/>
</dbReference>
<dbReference type="Gene3D" id="3.20.20.70">
    <property type="entry name" value="Aldolase class I"/>
    <property type="match status" value="1"/>
</dbReference>
<dbReference type="SUPFAM" id="SSF51569">
    <property type="entry name" value="Aldolase"/>
    <property type="match status" value="1"/>
</dbReference>
<evidence type="ECO:0000313" key="3">
    <source>
        <dbReference type="Proteomes" id="UP000671995"/>
    </source>
</evidence>
<protein>
    <submittedName>
        <fullName evidence="2">N-acetylneuraminate synthase family protein</fullName>
    </submittedName>
</protein>
<sequence length="348" mass="39041">MDYTYIIGEIGQNHNGSVDIAKVIIDLISRPVVQEEFNLTLKPMNAVKLTKRDLYEELSDSQMNHPYVNENSFGATYGEHRAALELSDEQHFEVYKYAKSKGLDFVETLCAKGCLSLLKLFTPDYLKVASRDLTNLPLLEAMAETKIPIILSTGMAGKEDLDNALSIITKYHDDISILHCVSQYPTNPNNLNLLTIKYLQENYGKYTIGFSDHTIGISAPVAAVAMGAKIIEKHITIDRRMKGTDQKGSLGPDGVNRMIRDIRLTELSLGKNALFIEPSVESARIKLERSIATKHDMKKGDVINIGDIHLLSPGDGYKWIDKDKVIGKRLVKDIKKNEIIYKDMIQNI</sequence>
<accession>A0A975EYR3</accession>
<feature type="domain" description="AFP-like" evidence="1">
    <location>
        <begin position="290"/>
        <end position="348"/>
    </location>
</feature>
<evidence type="ECO:0000313" key="2">
    <source>
        <dbReference type="EMBL" id="QTQ11286.1"/>
    </source>
</evidence>
<dbReference type="InterPro" id="IPR051690">
    <property type="entry name" value="PseI-like"/>
</dbReference>
<dbReference type="InterPro" id="IPR006190">
    <property type="entry name" value="SAF_AFP_Neu5Ac"/>
</dbReference>
<dbReference type="GO" id="GO:0016051">
    <property type="term" value="P:carbohydrate biosynthetic process"/>
    <property type="evidence" value="ECO:0007669"/>
    <property type="project" value="InterPro"/>
</dbReference>
<dbReference type="AlphaFoldDB" id="A0A975EYR3"/>
<dbReference type="EMBL" id="CP054257">
    <property type="protein sequence ID" value="QTQ11286.1"/>
    <property type="molecule type" value="Genomic_DNA"/>
</dbReference>
<evidence type="ECO:0000259" key="1">
    <source>
        <dbReference type="PROSITE" id="PS50844"/>
    </source>
</evidence>